<dbReference type="GO" id="GO:0005525">
    <property type="term" value="F:GTP binding"/>
    <property type="evidence" value="ECO:0007669"/>
    <property type="project" value="UniProtKB-KW"/>
</dbReference>
<dbReference type="InterPro" id="IPR050209">
    <property type="entry name" value="Rab_GTPases_membrane_traffic"/>
</dbReference>
<dbReference type="SMART" id="SM00175">
    <property type="entry name" value="RAB"/>
    <property type="match status" value="1"/>
</dbReference>
<comment type="similarity">
    <text evidence="1">Belongs to the small GTPase superfamily. Rab family.</text>
</comment>
<name>A0A5N5LNL6_9ROSI</name>
<evidence type="ECO:0000256" key="1">
    <source>
        <dbReference type="ARBA" id="ARBA00006270"/>
    </source>
</evidence>
<protein>
    <recommendedName>
        <fullName evidence="11">Dirigent protein</fullName>
    </recommendedName>
</protein>
<dbReference type="NCBIfam" id="TIGR00231">
    <property type="entry name" value="small_GTP"/>
    <property type="match status" value="1"/>
</dbReference>
<dbReference type="SMART" id="SM00173">
    <property type="entry name" value="RAS"/>
    <property type="match status" value="1"/>
</dbReference>
<comment type="similarity">
    <text evidence="2 11">Belongs to the plant dirigent protein family.</text>
</comment>
<dbReference type="PANTHER" id="PTHR47979">
    <property type="entry name" value="DRAB11-RELATED"/>
    <property type="match status" value="1"/>
</dbReference>
<dbReference type="FunFam" id="3.40.50.300:FF:000067">
    <property type="entry name" value="ras-related protein RABA1f"/>
    <property type="match status" value="1"/>
</dbReference>
<dbReference type="PROSITE" id="PS51419">
    <property type="entry name" value="RAB"/>
    <property type="match status" value="1"/>
</dbReference>
<dbReference type="InterPro" id="IPR004265">
    <property type="entry name" value="Dirigent"/>
</dbReference>
<dbReference type="PROSITE" id="PS51420">
    <property type="entry name" value="RHO"/>
    <property type="match status" value="1"/>
</dbReference>
<dbReference type="GO" id="GO:0012505">
    <property type="term" value="C:endomembrane system"/>
    <property type="evidence" value="ECO:0007669"/>
    <property type="project" value="UniProtKB-SubCell"/>
</dbReference>
<accession>A0A5N5LNL6</accession>
<evidence type="ECO:0000256" key="4">
    <source>
        <dbReference type="ARBA" id="ARBA00022525"/>
    </source>
</evidence>
<organism evidence="12 13">
    <name type="scientific">Salix brachista</name>
    <dbReference type="NCBI Taxonomy" id="2182728"/>
    <lineage>
        <taxon>Eukaryota</taxon>
        <taxon>Viridiplantae</taxon>
        <taxon>Streptophyta</taxon>
        <taxon>Embryophyta</taxon>
        <taxon>Tracheophyta</taxon>
        <taxon>Spermatophyta</taxon>
        <taxon>Magnoliopsida</taxon>
        <taxon>eudicotyledons</taxon>
        <taxon>Gunneridae</taxon>
        <taxon>Pentapetalae</taxon>
        <taxon>rosids</taxon>
        <taxon>fabids</taxon>
        <taxon>Malpighiales</taxon>
        <taxon>Salicaceae</taxon>
        <taxon>Saliceae</taxon>
        <taxon>Salix</taxon>
    </lineage>
</organism>
<keyword evidence="5" id="KW-0547">Nucleotide-binding</keyword>
<dbReference type="GO" id="GO:0003924">
    <property type="term" value="F:GTPase activity"/>
    <property type="evidence" value="ECO:0007669"/>
    <property type="project" value="InterPro"/>
</dbReference>
<evidence type="ECO:0000256" key="10">
    <source>
        <dbReference type="ARBA" id="ARBA00037868"/>
    </source>
</evidence>
<dbReference type="SUPFAM" id="SSF52540">
    <property type="entry name" value="P-loop containing nucleoside triphosphate hydrolases"/>
    <property type="match status" value="1"/>
</dbReference>
<dbReference type="PRINTS" id="PR00449">
    <property type="entry name" value="RASTRNSFRMNG"/>
</dbReference>
<evidence type="ECO:0000313" key="13">
    <source>
        <dbReference type="Proteomes" id="UP000326939"/>
    </source>
</evidence>
<dbReference type="EMBL" id="VDCV01000008">
    <property type="protein sequence ID" value="KAB5544313.1"/>
    <property type="molecule type" value="Genomic_DNA"/>
</dbReference>
<dbReference type="InterPro" id="IPR001806">
    <property type="entry name" value="Small_GTPase"/>
</dbReference>
<dbReference type="InterPro" id="IPR027417">
    <property type="entry name" value="P-loop_NTPase"/>
</dbReference>
<dbReference type="Pfam" id="PF03018">
    <property type="entry name" value="Dirigent"/>
    <property type="match status" value="1"/>
</dbReference>
<dbReference type="CDD" id="cd01868">
    <property type="entry name" value="Rab11_like"/>
    <property type="match status" value="1"/>
</dbReference>
<reference evidence="13" key="1">
    <citation type="journal article" date="2019" name="Gigascience">
        <title>De novo genome assembly of the endangered Acer yangbiense, a plant species with extremely small populations endemic to Yunnan Province, China.</title>
        <authorList>
            <person name="Yang J."/>
            <person name="Wariss H.M."/>
            <person name="Tao L."/>
            <person name="Zhang R."/>
            <person name="Yun Q."/>
            <person name="Hollingsworth P."/>
            <person name="Dao Z."/>
            <person name="Luo G."/>
            <person name="Guo H."/>
            <person name="Ma Y."/>
            <person name="Sun W."/>
        </authorList>
    </citation>
    <scope>NUCLEOTIDE SEQUENCE [LARGE SCALE GENOMIC DNA]</scope>
    <source>
        <strain evidence="13">cv. br00</strain>
    </source>
</reference>
<dbReference type="InterPro" id="IPR005225">
    <property type="entry name" value="Small_GTP-bd"/>
</dbReference>
<dbReference type="SMART" id="SM00174">
    <property type="entry name" value="RHO"/>
    <property type="match status" value="1"/>
</dbReference>
<dbReference type="InterPro" id="IPR044859">
    <property type="entry name" value="Allene_oxi_cyc_Dirigent"/>
</dbReference>
<dbReference type="Gene3D" id="2.40.480.10">
    <property type="entry name" value="Allene oxide cyclase-like"/>
    <property type="match status" value="1"/>
</dbReference>
<dbReference type="SMART" id="SM00176">
    <property type="entry name" value="RAN"/>
    <property type="match status" value="1"/>
</dbReference>
<evidence type="ECO:0000256" key="9">
    <source>
        <dbReference type="ARBA" id="ARBA00023289"/>
    </source>
</evidence>
<dbReference type="Pfam" id="PF00071">
    <property type="entry name" value="Ras"/>
    <property type="match status" value="1"/>
</dbReference>
<evidence type="ECO:0000256" key="2">
    <source>
        <dbReference type="ARBA" id="ARBA00010746"/>
    </source>
</evidence>
<feature type="chain" id="PRO_5024474073" description="Dirigent protein" evidence="11">
    <location>
        <begin position="23"/>
        <end position="391"/>
    </location>
</feature>
<evidence type="ECO:0000256" key="8">
    <source>
        <dbReference type="ARBA" id="ARBA00023288"/>
    </source>
</evidence>
<dbReference type="Gene3D" id="3.40.50.300">
    <property type="entry name" value="P-loop containing nucleotide triphosphate hydrolases"/>
    <property type="match status" value="1"/>
</dbReference>
<keyword evidence="6" id="KW-0342">GTP-binding</keyword>
<evidence type="ECO:0000313" key="12">
    <source>
        <dbReference type="EMBL" id="KAB5544313.1"/>
    </source>
</evidence>
<evidence type="ECO:0000256" key="3">
    <source>
        <dbReference type="ARBA" id="ARBA00011738"/>
    </source>
</evidence>
<keyword evidence="7" id="KW-0472">Membrane</keyword>
<keyword evidence="13" id="KW-1185">Reference proteome</keyword>
<feature type="signal peptide" evidence="11">
    <location>
        <begin position="1"/>
        <end position="22"/>
    </location>
</feature>
<dbReference type="PROSITE" id="PS51421">
    <property type="entry name" value="RAS"/>
    <property type="match status" value="1"/>
</dbReference>
<keyword evidence="8" id="KW-0449">Lipoprotein</keyword>
<keyword evidence="11" id="KW-0732">Signal</keyword>
<keyword evidence="9" id="KW-0636">Prenylation</keyword>
<comment type="subcellular location">
    <subcellularLocation>
        <location evidence="10">Endomembrane system</location>
        <topology evidence="10">Lipid-anchor</topology>
    </subcellularLocation>
    <subcellularLocation>
        <location evidence="11">Secreted</location>
        <location evidence="11">Extracellular space</location>
        <location evidence="11">Apoplast</location>
    </subcellularLocation>
</comment>
<dbReference type="AlphaFoldDB" id="A0A5N5LNL6"/>
<comment type="caution">
    <text evidence="12">The sequence shown here is derived from an EMBL/GenBank/DDBJ whole genome shotgun (WGS) entry which is preliminary data.</text>
</comment>
<evidence type="ECO:0000256" key="5">
    <source>
        <dbReference type="ARBA" id="ARBA00022741"/>
    </source>
</evidence>
<sequence length="391" mass="42668">MEGMQVLGLALILCMITTQAYAQYYSQTVPYESLPEKTTNLHFFFHDTLGGKNPSAVLVARPNITGGPSVAPFGSIFALDDPLTAGPELTSGVIGNAQGLYVSSGQDIPSLVAYFDFGFTSGEFNGSSISVFSRNPITNTERELAVVGGRGKFRLARGFAQLKTYFLNATNGDAIVEYNVDHEYDYLFKIVLIGDSGVGKSNILSRFTRNEFCLESKSTIGVEFATRTLQVEGKTVKAQIWDTAGQERYRAITSAYYRGAVGALLVYDITKRQTFDNVQRWLRELRDHADSNIVIMLAGNKSDLNHLRSVSAEDAQMLAEKECLSFLETSALEASNVEKAFQTILLDIYQIISKKALAAQEAASSTGLPQGTTINIGNFPSNINKKACCSN</sequence>
<dbReference type="Proteomes" id="UP000326939">
    <property type="component" value="Chromosome 8"/>
</dbReference>
<evidence type="ECO:0000256" key="6">
    <source>
        <dbReference type="ARBA" id="ARBA00023134"/>
    </source>
</evidence>
<comment type="subunit">
    <text evidence="3 11">Homodimer.</text>
</comment>
<dbReference type="GO" id="GO:0009699">
    <property type="term" value="P:phenylpropanoid biosynthetic process"/>
    <property type="evidence" value="ECO:0007669"/>
    <property type="project" value="UniProtKB-ARBA"/>
</dbReference>
<keyword evidence="11" id="KW-0052">Apoplast</keyword>
<keyword evidence="4 11" id="KW-0964">Secreted</keyword>
<dbReference type="GO" id="GO:0048046">
    <property type="term" value="C:apoplast"/>
    <property type="evidence" value="ECO:0007669"/>
    <property type="project" value="UniProtKB-SubCell"/>
</dbReference>
<gene>
    <name evidence="12" type="ORF">DKX38_012425</name>
</gene>
<evidence type="ECO:0000256" key="11">
    <source>
        <dbReference type="RuleBase" id="RU363099"/>
    </source>
</evidence>
<comment type="function">
    <text evidence="11">Dirigent proteins impart stereoselectivity on the phenoxy radical-coupling reaction, yielding optically active lignans from two molecules of coniferyl alcohol in the biosynthesis of lignans, flavonolignans, and alkaloids and thus plays a central role in plant secondary metabolism.</text>
</comment>
<evidence type="ECO:0000256" key="7">
    <source>
        <dbReference type="ARBA" id="ARBA00023136"/>
    </source>
</evidence>
<proteinExistence type="inferred from homology"/>